<sequence>MKQASCTRRFALTICSLNRRRLLTNTASLEEEGAGKKGRGRRGGNGTRRRPSSRAGGQAVRVELLAELLEFLLGLHHDLCLGELVGEADVTGHFAGCVAVCIQLLTATTALHHATLPLLVISSPRAPFRQFLYFLSEFPDDASVGVLIDDRVVDDALRSVCIAQRRQRLLVVVGRWTHGCNHRRATVAAETVLEEEEEETGHKGKLERQ</sequence>
<feature type="region of interest" description="Disordered" evidence="1">
    <location>
        <begin position="28"/>
        <end position="55"/>
    </location>
</feature>
<evidence type="ECO:0000313" key="2">
    <source>
        <dbReference type="EMBL" id="TNN58784.1"/>
    </source>
</evidence>
<proteinExistence type="predicted"/>
<gene>
    <name evidence="2" type="ORF">EYF80_031029</name>
</gene>
<keyword evidence="3" id="KW-1185">Reference proteome</keyword>
<accession>A0A4Z2H1T8</accession>
<dbReference type="Proteomes" id="UP000314294">
    <property type="component" value="Unassembled WGS sequence"/>
</dbReference>
<organism evidence="2 3">
    <name type="scientific">Liparis tanakae</name>
    <name type="common">Tanaka's snailfish</name>
    <dbReference type="NCBI Taxonomy" id="230148"/>
    <lineage>
        <taxon>Eukaryota</taxon>
        <taxon>Metazoa</taxon>
        <taxon>Chordata</taxon>
        <taxon>Craniata</taxon>
        <taxon>Vertebrata</taxon>
        <taxon>Euteleostomi</taxon>
        <taxon>Actinopterygii</taxon>
        <taxon>Neopterygii</taxon>
        <taxon>Teleostei</taxon>
        <taxon>Neoteleostei</taxon>
        <taxon>Acanthomorphata</taxon>
        <taxon>Eupercaria</taxon>
        <taxon>Perciformes</taxon>
        <taxon>Cottioidei</taxon>
        <taxon>Cottales</taxon>
        <taxon>Liparidae</taxon>
        <taxon>Liparis</taxon>
    </lineage>
</organism>
<comment type="caution">
    <text evidence="2">The sequence shown here is derived from an EMBL/GenBank/DDBJ whole genome shotgun (WGS) entry which is preliminary data.</text>
</comment>
<protein>
    <submittedName>
        <fullName evidence="2">Uncharacterized protein</fullName>
    </submittedName>
</protein>
<evidence type="ECO:0000313" key="3">
    <source>
        <dbReference type="Proteomes" id="UP000314294"/>
    </source>
</evidence>
<name>A0A4Z2H1T8_9TELE</name>
<evidence type="ECO:0000256" key="1">
    <source>
        <dbReference type="SAM" id="MobiDB-lite"/>
    </source>
</evidence>
<reference evidence="2 3" key="1">
    <citation type="submission" date="2019-03" db="EMBL/GenBank/DDBJ databases">
        <title>First draft genome of Liparis tanakae, snailfish: a comprehensive survey of snailfish specific genes.</title>
        <authorList>
            <person name="Kim W."/>
            <person name="Song I."/>
            <person name="Jeong J.-H."/>
            <person name="Kim D."/>
            <person name="Kim S."/>
            <person name="Ryu S."/>
            <person name="Song J.Y."/>
            <person name="Lee S.K."/>
        </authorList>
    </citation>
    <scope>NUCLEOTIDE SEQUENCE [LARGE SCALE GENOMIC DNA]</scope>
    <source>
        <tissue evidence="2">Muscle</tissue>
    </source>
</reference>
<dbReference type="AlphaFoldDB" id="A0A4Z2H1T8"/>
<feature type="compositionally biased region" description="Basic residues" evidence="1">
    <location>
        <begin position="36"/>
        <end position="52"/>
    </location>
</feature>
<dbReference type="EMBL" id="SRLO01000371">
    <property type="protein sequence ID" value="TNN58784.1"/>
    <property type="molecule type" value="Genomic_DNA"/>
</dbReference>